<evidence type="ECO:0000256" key="1">
    <source>
        <dbReference type="ARBA" id="ARBA00000085"/>
    </source>
</evidence>
<evidence type="ECO:0000256" key="7">
    <source>
        <dbReference type="ARBA" id="ARBA00022692"/>
    </source>
</evidence>
<keyword evidence="4" id="KW-1003">Cell membrane</keyword>
<reference evidence="15 16" key="1">
    <citation type="journal article" date="2021" name="Microbiol. Spectr.">
        <title>A Single Bacterium Capable of Oxidation and Reduction of Iron at Circumneutral pH.</title>
        <authorList>
            <person name="Kato S."/>
            <person name="Ohkuma M."/>
        </authorList>
    </citation>
    <scope>NUCLEOTIDE SEQUENCE [LARGE SCALE GENOMIC DNA]</scope>
    <source>
        <strain evidence="15 16">MIZ03</strain>
    </source>
</reference>
<dbReference type="InterPro" id="IPR003594">
    <property type="entry name" value="HATPase_dom"/>
</dbReference>
<feature type="transmembrane region" description="Helical" evidence="13">
    <location>
        <begin position="17"/>
        <end position="39"/>
    </location>
</feature>
<dbReference type="InterPro" id="IPR029151">
    <property type="entry name" value="Sensor-like_sf"/>
</dbReference>
<name>A0ABN6D4I4_9BURK</name>
<dbReference type="SMART" id="SM00387">
    <property type="entry name" value="HATPase_c"/>
    <property type="match status" value="1"/>
</dbReference>
<dbReference type="Gene3D" id="3.30.565.10">
    <property type="entry name" value="Histidine kinase-like ATPase, C-terminal domain"/>
    <property type="match status" value="1"/>
</dbReference>
<dbReference type="SUPFAM" id="SSF103190">
    <property type="entry name" value="Sensory domain-like"/>
    <property type="match status" value="1"/>
</dbReference>
<organism evidence="15 16">
    <name type="scientific">Rhodoferax lithotrophicus</name>
    <dbReference type="NCBI Taxonomy" id="2798804"/>
    <lineage>
        <taxon>Bacteria</taxon>
        <taxon>Pseudomonadati</taxon>
        <taxon>Pseudomonadota</taxon>
        <taxon>Betaproteobacteria</taxon>
        <taxon>Burkholderiales</taxon>
        <taxon>Comamonadaceae</taxon>
        <taxon>Rhodoferax</taxon>
    </lineage>
</organism>
<comment type="catalytic activity">
    <reaction evidence="1">
        <text>ATP + protein L-histidine = ADP + protein N-phospho-L-histidine.</text>
        <dbReference type="EC" id="2.7.13.3"/>
    </reaction>
</comment>
<keyword evidence="6" id="KW-0808">Transferase</keyword>
<dbReference type="InterPro" id="IPR036890">
    <property type="entry name" value="HATPase_C_sf"/>
</dbReference>
<evidence type="ECO:0000256" key="8">
    <source>
        <dbReference type="ARBA" id="ARBA00022741"/>
    </source>
</evidence>
<comment type="subcellular location">
    <subcellularLocation>
        <location evidence="2">Cell membrane</location>
        <topology evidence="2">Multi-pass membrane protein</topology>
    </subcellularLocation>
</comment>
<keyword evidence="9" id="KW-0418">Kinase</keyword>
<evidence type="ECO:0000313" key="16">
    <source>
        <dbReference type="Proteomes" id="UP000824366"/>
    </source>
</evidence>
<dbReference type="InterPro" id="IPR029150">
    <property type="entry name" value="dCache_3"/>
</dbReference>
<dbReference type="PROSITE" id="PS50109">
    <property type="entry name" value="HIS_KIN"/>
    <property type="match status" value="1"/>
</dbReference>
<dbReference type="SUPFAM" id="SSF55874">
    <property type="entry name" value="ATPase domain of HSP90 chaperone/DNA topoisomerase II/histidine kinase"/>
    <property type="match status" value="1"/>
</dbReference>
<evidence type="ECO:0000256" key="10">
    <source>
        <dbReference type="ARBA" id="ARBA00022840"/>
    </source>
</evidence>
<dbReference type="EC" id="2.7.13.3" evidence="3"/>
<evidence type="ECO:0000256" key="3">
    <source>
        <dbReference type="ARBA" id="ARBA00012438"/>
    </source>
</evidence>
<dbReference type="CDD" id="cd00075">
    <property type="entry name" value="HATPase"/>
    <property type="match status" value="1"/>
</dbReference>
<dbReference type="RefSeq" id="WP_223910149.1">
    <property type="nucleotide sequence ID" value="NZ_AP024238.1"/>
</dbReference>
<evidence type="ECO:0000256" key="5">
    <source>
        <dbReference type="ARBA" id="ARBA00022553"/>
    </source>
</evidence>
<sequence>MNTLSITPQPRRVKAVFIWPFALVLTFILCAFVATAYFLEVKVRDRALADRVTAVSKLFDQKLGKDANLMQGVLRTLMTNPSIELAFSHLDREALRREVGPLFEVLHKDHRITHLYFNSPDLVNVVRLHSPAHFGDLIARGTSIRAREQGRAVHGLELGTLGTLTLRLVMPWLVNGNTLGYMEIGEEIEYLVDEIHDSLSVDVLVMIDKRMLSPQQWQEGLKLLKREGSWARFDSQVLVAQTTSQVPEALRDSVLVKLRRGDTEVFTEGERVLHLAMLPLRDASGQRIGDMVVMRDITQLQQTFLNSILAVTLSSLLVGAGVLGLFYVALGRVERDYQRKHDLEHQLLRLSTEHQRILQIEKLSALGTMVGEIAHQLNNPLVGVVNLAQLAKREADDPVRTRELLKEIHRAGADCHAFIQSMLRFSKVSSFESRPTAMAQVIDETVLLFRQTEGRRLPVEVQVPDQPVVLTVDPILIRHALFNLLLNAAQATESDGGIVIRLASVVNLESHASGWELSVTDHGKGIAADILDKVFLPFFTTRNEGTGLGLPVVLHVALLHGGYVRMENQTGGGTQFAVWLPDAHQLPESKSSES</sequence>
<dbReference type="PANTHER" id="PTHR43065">
    <property type="entry name" value="SENSOR HISTIDINE KINASE"/>
    <property type="match status" value="1"/>
</dbReference>
<dbReference type="PRINTS" id="PR00344">
    <property type="entry name" value="BCTRLSENSOR"/>
</dbReference>
<evidence type="ECO:0000256" key="12">
    <source>
        <dbReference type="ARBA" id="ARBA00023012"/>
    </source>
</evidence>
<dbReference type="Gene3D" id="1.10.287.130">
    <property type="match status" value="1"/>
</dbReference>
<dbReference type="SMART" id="SM00388">
    <property type="entry name" value="HisKA"/>
    <property type="match status" value="1"/>
</dbReference>
<dbReference type="CDD" id="cd00082">
    <property type="entry name" value="HisKA"/>
    <property type="match status" value="1"/>
</dbReference>
<evidence type="ECO:0000256" key="4">
    <source>
        <dbReference type="ARBA" id="ARBA00022475"/>
    </source>
</evidence>
<dbReference type="Pfam" id="PF00512">
    <property type="entry name" value="HisKA"/>
    <property type="match status" value="1"/>
</dbReference>
<dbReference type="Pfam" id="PF14827">
    <property type="entry name" value="dCache_3"/>
    <property type="match status" value="1"/>
</dbReference>
<keyword evidence="8" id="KW-0547">Nucleotide-binding</keyword>
<feature type="domain" description="Histidine kinase" evidence="14">
    <location>
        <begin position="372"/>
        <end position="584"/>
    </location>
</feature>
<dbReference type="Pfam" id="PF02518">
    <property type="entry name" value="HATPase_c"/>
    <property type="match status" value="1"/>
</dbReference>
<keyword evidence="5" id="KW-0597">Phosphoprotein</keyword>
<evidence type="ECO:0000256" key="13">
    <source>
        <dbReference type="SAM" id="Phobius"/>
    </source>
</evidence>
<gene>
    <name evidence="15" type="ORF">MIZ03_1421</name>
</gene>
<dbReference type="EMBL" id="AP024238">
    <property type="protein sequence ID" value="BCO26538.1"/>
    <property type="molecule type" value="Genomic_DNA"/>
</dbReference>
<keyword evidence="13" id="KW-0472">Membrane</keyword>
<dbReference type="Proteomes" id="UP000824366">
    <property type="component" value="Chromosome"/>
</dbReference>
<keyword evidence="10" id="KW-0067">ATP-binding</keyword>
<dbReference type="SUPFAM" id="SSF47384">
    <property type="entry name" value="Homodimeric domain of signal transducing histidine kinase"/>
    <property type="match status" value="1"/>
</dbReference>
<feature type="transmembrane region" description="Helical" evidence="13">
    <location>
        <begin position="304"/>
        <end position="330"/>
    </location>
</feature>
<dbReference type="InterPro" id="IPR036097">
    <property type="entry name" value="HisK_dim/P_sf"/>
</dbReference>
<accession>A0ABN6D4I4</accession>
<evidence type="ECO:0000256" key="9">
    <source>
        <dbReference type="ARBA" id="ARBA00022777"/>
    </source>
</evidence>
<keyword evidence="12" id="KW-0902">Two-component regulatory system</keyword>
<keyword evidence="7 13" id="KW-0812">Transmembrane</keyword>
<evidence type="ECO:0000259" key="14">
    <source>
        <dbReference type="PROSITE" id="PS50109"/>
    </source>
</evidence>
<dbReference type="InterPro" id="IPR005467">
    <property type="entry name" value="His_kinase_dom"/>
</dbReference>
<protein>
    <recommendedName>
        <fullName evidence="3">histidine kinase</fullName>
        <ecNumber evidence="3">2.7.13.3</ecNumber>
    </recommendedName>
</protein>
<keyword evidence="11 13" id="KW-1133">Transmembrane helix</keyword>
<proteinExistence type="predicted"/>
<evidence type="ECO:0000256" key="11">
    <source>
        <dbReference type="ARBA" id="ARBA00022989"/>
    </source>
</evidence>
<evidence type="ECO:0000256" key="6">
    <source>
        <dbReference type="ARBA" id="ARBA00022679"/>
    </source>
</evidence>
<dbReference type="InterPro" id="IPR003661">
    <property type="entry name" value="HisK_dim/P_dom"/>
</dbReference>
<keyword evidence="16" id="KW-1185">Reference proteome</keyword>
<evidence type="ECO:0000256" key="2">
    <source>
        <dbReference type="ARBA" id="ARBA00004651"/>
    </source>
</evidence>
<dbReference type="PANTHER" id="PTHR43065:SF10">
    <property type="entry name" value="PEROXIDE STRESS-ACTIVATED HISTIDINE KINASE MAK3"/>
    <property type="match status" value="1"/>
</dbReference>
<dbReference type="InterPro" id="IPR004358">
    <property type="entry name" value="Sig_transdc_His_kin-like_C"/>
</dbReference>
<evidence type="ECO:0000313" key="15">
    <source>
        <dbReference type="EMBL" id="BCO26538.1"/>
    </source>
</evidence>